<protein>
    <recommendedName>
        <fullName evidence="1">DUF4015 domain-containing protein</fullName>
    </recommendedName>
</protein>
<dbReference type="EMBL" id="BAAADM010000015">
    <property type="protein sequence ID" value="GAA0432886.1"/>
    <property type="molecule type" value="Genomic_DNA"/>
</dbReference>
<dbReference type="Pfam" id="PF13200">
    <property type="entry name" value="DUF4015"/>
    <property type="match status" value="1"/>
</dbReference>
<organism evidence="2 3">
    <name type="scientific">Lentibacillus halophilus</name>
    <dbReference type="NCBI Taxonomy" id="295065"/>
    <lineage>
        <taxon>Bacteria</taxon>
        <taxon>Bacillati</taxon>
        <taxon>Bacillota</taxon>
        <taxon>Bacilli</taxon>
        <taxon>Bacillales</taxon>
        <taxon>Bacillaceae</taxon>
        <taxon>Lentibacillus</taxon>
    </lineage>
</organism>
<evidence type="ECO:0000313" key="3">
    <source>
        <dbReference type="Proteomes" id="UP001501459"/>
    </source>
</evidence>
<accession>A0ABN0Z579</accession>
<dbReference type="InterPro" id="IPR025275">
    <property type="entry name" value="DUF4015"/>
</dbReference>
<dbReference type="Proteomes" id="UP001501459">
    <property type="component" value="Unassembled WGS sequence"/>
</dbReference>
<comment type="caution">
    <text evidence="2">The sequence shown here is derived from an EMBL/GenBank/DDBJ whole genome shotgun (WGS) entry which is preliminary data.</text>
</comment>
<sequence>MKRIYLGISVFVLLLLLIVAIIPLSSKATDSEKTLQANPNTERQTTVTSIDTEKKMQRFTYDAGLDFTYPDAVRGVYVTGPSAGGQRFDTLLNLVENSKLNAMVIDIKEDHGNLTISVPDDSPYKDIATNYIDEPRKMLEVLEEKGIYPIARIVVFKDSVLAEKRPDLSFTENGHVWTNNKGDSFVNPFQKEVWEYNLGIAKKAAELGFQEIQFDYVRFPEGFEHYDDELNYNKGDYKNENLSNEKRRVKAVTDFVQYAQKELDYYDIDVAVDIFGYTATVKRAPGIGQNFPKIASNVDVISSMIYPSHWTSYFGIDFPDKEPYKTVAEYAKVENDMLDELDNPPTSRPWLQDFEAPWLYSGAPTQYGKAEVEAQIKALNEKGINEFLIWNAGNVYTENVDYTPLD</sequence>
<dbReference type="SUPFAM" id="SSF51445">
    <property type="entry name" value="(Trans)glycosidases"/>
    <property type="match status" value="1"/>
</dbReference>
<feature type="domain" description="DUF4015" evidence="1">
    <location>
        <begin position="75"/>
        <end position="396"/>
    </location>
</feature>
<evidence type="ECO:0000313" key="2">
    <source>
        <dbReference type="EMBL" id="GAA0432886.1"/>
    </source>
</evidence>
<dbReference type="RefSeq" id="WP_343751199.1">
    <property type="nucleotide sequence ID" value="NZ_BAAADM010000015.1"/>
</dbReference>
<proteinExistence type="predicted"/>
<name>A0ABN0Z579_9BACI</name>
<keyword evidence="3" id="KW-1185">Reference proteome</keyword>
<dbReference type="Gene3D" id="3.20.20.80">
    <property type="entry name" value="Glycosidases"/>
    <property type="match status" value="1"/>
</dbReference>
<dbReference type="InterPro" id="IPR017853">
    <property type="entry name" value="GH"/>
</dbReference>
<evidence type="ECO:0000259" key="1">
    <source>
        <dbReference type="Pfam" id="PF13200"/>
    </source>
</evidence>
<reference evidence="2 3" key="1">
    <citation type="journal article" date="2019" name="Int. J. Syst. Evol. Microbiol.">
        <title>The Global Catalogue of Microorganisms (GCM) 10K type strain sequencing project: providing services to taxonomists for standard genome sequencing and annotation.</title>
        <authorList>
            <consortium name="The Broad Institute Genomics Platform"/>
            <consortium name="The Broad Institute Genome Sequencing Center for Infectious Disease"/>
            <person name="Wu L."/>
            <person name="Ma J."/>
        </authorList>
    </citation>
    <scope>NUCLEOTIDE SEQUENCE [LARGE SCALE GENOMIC DNA]</scope>
    <source>
        <strain evidence="2 3">JCM 12149</strain>
    </source>
</reference>
<gene>
    <name evidence="2" type="ORF">GCM10008983_06900</name>
</gene>